<dbReference type="GO" id="GO:0045454">
    <property type="term" value="P:cell redox homeostasis"/>
    <property type="evidence" value="ECO:0007669"/>
    <property type="project" value="TreeGrafter"/>
</dbReference>
<dbReference type="PRINTS" id="PR00421">
    <property type="entry name" value="THIOREDOXIN"/>
</dbReference>
<sequence>MSVLHLNESEFDAKITSAPLAMVDFWATWCGPCKMLAPVIEDLGGKYDGKAVVAKVDVDQNQGLAARYGVMSIPTVVFFKDGKEIGRKVGVMPAGAYTQVLDANL</sequence>
<dbReference type="InterPro" id="IPR036249">
    <property type="entry name" value="Thioredoxin-like_sf"/>
</dbReference>
<evidence type="ECO:0000256" key="4">
    <source>
        <dbReference type="ARBA" id="ARBA00022982"/>
    </source>
</evidence>
<keyword evidence="14" id="KW-1185">Reference proteome</keyword>
<dbReference type="InterPro" id="IPR005746">
    <property type="entry name" value="Thioredoxin"/>
</dbReference>
<feature type="domain" description="Thioredoxin" evidence="11">
    <location>
        <begin position="1"/>
        <end position="105"/>
    </location>
</feature>
<evidence type="ECO:0000256" key="8">
    <source>
        <dbReference type="PIRNR" id="PIRNR000077"/>
    </source>
</evidence>
<dbReference type="GO" id="GO:0005829">
    <property type="term" value="C:cytosol"/>
    <property type="evidence" value="ECO:0007669"/>
    <property type="project" value="TreeGrafter"/>
</dbReference>
<keyword evidence="6 10" id="KW-0676">Redox-active center</keyword>
<evidence type="ECO:0000259" key="11">
    <source>
        <dbReference type="PROSITE" id="PS51352"/>
    </source>
</evidence>
<dbReference type="Proteomes" id="UP001200313">
    <property type="component" value="Unassembled WGS sequence"/>
</dbReference>
<dbReference type="Proteomes" id="UP001204562">
    <property type="component" value="Unassembled WGS sequence"/>
</dbReference>
<evidence type="ECO:0000256" key="5">
    <source>
        <dbReference type="ARBA" id="ARBA00023157"/>
    </source>
</evidence>
<dbReference type="GO" id="GO:0015035">
    <property type="term" value="F:protein-disulfide reductase activity"/>
    <property type="evidence" value="ECO:0007669"/>
    <property type="project" value="UniProtKB-UniRule"/>
</dbReference>
<evidence type="ECO:0000313" key="14">
    <source>
        <dbReference type="Proteomes" id="UP001200313"/>
    </source>
</evidence>
<evidence type="ECO:0000313" key="12">
    <source>
        <dbReference type="EMBL" id="MCG4527385.1"/>
    </source>
</evidence>
<comment type="similarity">
    <text evidence="1 8">Belongs to the thioredoxin family.</text>
</comment>
<dbReference type="Pfam" id="PF00085">
    <property type="entry name" value="Thioredoxin"/>
    <property type="match status" value="1"/>
</dbReference>
<dbReference type="EMBL" id="JANFYS010000016">
    <property type="protein sequence ID" value="MCQ4770560.1"/>
    <property type="molecule type" value="Genomic_DNA"/>
</dbReference>
<dbReference type="InterPro" id="IPR013766">
    <property type="entry name" value="Thioredoxin_domain"/>
</dbReference>
<dbReference type="AlphaFoldDB" id="A0AAW5JQA8"/>
<dbReference type="CDD" id="cd02947">
    <property type="entry name" value="TRX_family"/>
    <property type="match status" value="1"/>
</dbReference>
<dbReference type="PROSITE" id="PS00194">
    <property type="entry name" value="THIOREDOXIN_1"/>
    <property type="match status" value="1"/>
</dbReference>
<dbReference type="Gene3D" id="3.40.30.10">
    <property type="entry name" value="Glutaredoxin"/>
    <property type="match status" value="1"/>
</dbReference>
<evidence type="ECO:0000313" key="13">
    <source>
        <dbReference type="EMBL" id="MCQ4770560.1"/>
    </source>
</evidence>
<reference evidence="13" key="2">
    <citation type="submission" date="2022-06" db="EMBL/GenBank/DDBJ databases">
        <title>Isolation of gut microbiota from human fecal samples.</title>
        <authorList>
            <person name="Pamer E.G."/>
            <person name="Barat B."/>
            <person name="Waligurski E."/>
            <person name="Medina S."/>
            <person name="Paddock L."/>
            <person name="Mostad J."/>
        </authorList>
    </citation>
    <scope>NUCLEOTIDE SEQUENCE</scope>
    <source>
        <strain evidence="13">DFI.9.91</strain>
    </source>
</reference>
<feature type="site" description="Contributes to redox potential value" evidence="9">
    <location>
        <position position="32"/>
    </location>
</feature>
<comment type="caution">
    <text evidence="13">The sequence shown here is derived from an EMBL/GenBank/DDBJ whole genome shotgun (WGS) entry which is preliminary data.</text>
</comment>
<accession>A0AAW5JQA8</accession>
<dbReference type="InterPro" id="IPR017937">
    <property type="entry name" value="Thioredoxin_CS"/>
</dbReference>
<dbReference type="PANTHER" id="PTHR45663:SF11">
    <property type="entry name" value="GEO12009P1"/>
    <property type="match status" value="1"/>
</dbReference>
<feature type="active site" description="Nucleophile" evidence="9">
    <location>
        <position position="33"/>
    </location>
</feature>
<dbReference type="PROSITE" id="PS51352">
    <property type="entry name" value="THIOREDOXIN_2"/>
    <property type="match status" value="1"/>
</dbReference>
<feature type="active site" description="Nucleophile" evidence="9">
    <location>
        <position position="30"/>
    </location>
</feature>
<dbReference type="PANTHER" id="PTHR45663">
    <property type="entry name" value="GEO12009P1"/>
    <property type="match status" value="1"/>
</dbReference>
<evidence type="ECO:0000256" key="6">
    <source>
        <dbReference type="ARBA" id="ARBA00023284"/>
    </source>
</evidence>
<feature type="site" description="Contributes to redox potential value" evidence="9">
    <location>
        <position position="31"/>
    </location>
</feature>
<evidence type="ECO:0000256" key="9">
    <source>
        <dbReference type="PIRSR" id="PIRSR000077-1"/>
    </source>
</evidence>
<gene>
    <name evidence="13" type="primary">trxA</name>
    <name evidence="12" type="ORF">L0P79_09885</name>
    <name evidence="13" type="ORF">NE579_08800</name>
</gene>
<keyword evidence="3" id="KW-0813">Transport</keyword>
<dbReference type="SUPFAM" id="SSF52833">
    <property type="entry name" value="Thioredoxin-like"/>
    <property type="match status" value="1"/>
</dbReference>
<evidence type="ECO:0000256" key="3">
    <source>
        <dbReference type="ARBA" id="ARBA00022448"/>
    </source>
</evidence>
<dbReference type="PIRSF" id="PIRSF000077">
    <property type="entry name" value="Thioredoxin"/>
    <property type="match status" value="1"/>
</dbReference>
<proteinExistence type="inferred from homology"/>
<feature type="disulfide bond" description="Redox-active" evidence="10">
    <location>
        <begin position="30"/>
        <end position="33"/>
    </location>
</feature>
<reference evidence="12 14" key="1">
    <citation type="submission" date="2022-01" db="EMBL/GenBank/DDBJ databases">
        <title>Collection of gut derived symbiotic bacterial strains cultured from healthy donors.</title>
        <authorList>
            <person name="Lin H."/>
            <person name="Kohout C."/>
            <person name="Waligurski E."/>
            <person name="Pamer E.G."/>
        </authorList>
    </citation>
    <scope>NUCLEOTIDE SEQUENCE [LARGE SCALE GENOMIC DNA]</scope>
    <source>
        <strain evidence="12 14">DFI.3.7</strain>
    </source>
</reference>
<evidence type="ECO:0000256" key="1">
    <source>
        <dbReference type="ARBA" id="ARBA00008987"/>
    </source>
</evidence>
<evidence type="ECO:0000256" key="10">
    <source>
        <dbReference type="PIRSR" id="PIRSR000077-4"/>
    </source>
</evidence>
<keyword evidence="4" id="KW-0249">Electron transport</keyword>
<dbReference type="RefSeq" id="WP_238074119.1">
    <property type="nucleotide sequence ID" value="NZ_JAKNJB010000015.1"/>
</dbReference>
<evidence type="ECO:0000313" key="15">
    <source>
        <dbReference type="Proteomes" id="UP001204562"/>
    </source>
</evidence>
<protein>
    <recommendedName>
        <fullName evidence="2 7">Thioredoxin</fullName>
    </recommendedName>
</protein>
<evidence type="ECO:0000256" key="2">
    <source>
        <dbReference type="ARBA" id="ARBA00020570"/>
    </source>
</evidence>
<name>A0AAW5JQA8_9FIRM</name>
<dbReference type="FunFam" id="3.40.30.10:FF:000001">
    <property type="entry name" value="Thioredoxin"/>
    <property type="match status" value="1"/>
</dbReference>
<dbReference type="NCBIfam" id="TIGR01068">
    <property type="entry name" value="thioredoxin"/>
    <property type="match status" value="1"/>
</dbReference>
<evidence type="ECO:0000256" key="7">
    <source>
        <dbReference type="NCBIfam" id="TIGR01068"/>
    </source>
</evidence>
<dbReference type="EMBL" id="JAKNJB010000015">
    <property type="protein sequence ID" value="MCG4527385.1"/>
    <property type="molecule type" value="Genomic_DNA"/>
</dbReference>
<feature type="site" description="Deprotonates C-terminal active site Cys" evidence="9">
    <location>
        <position position="24"/>
    </location>
</feature>
<keyword evidence="5 10" id="KW-1015">Disulfide bond</keyword>
<organism evidence="13 15">
    <name type="scientific">Intestinimonas massiliensis</name>
    <name type="common">ex Afouda et al. 2020</name>
    <dbReference type="NCBI Taxonomy" id="1673721"/>
    <lineage>
        <taxon>Bacteria</taxon>
        <taxon>Bacillati</taxon>
        <taxon>Bacillota</taxon>
        <taxon>Clostridia</taxon>
        <taxon>Eubacteriales</taxon>
        <taxon>Intestinimonas</taxon>
    </lineage>
</organism>